<name>A0A6J1DEA3_MOMCH</name>
<protein>
    <submittedName>
        <fullName evidence="2">Uncharacterized protein LOC111019640</fullName>
    </submittedName>
</protein>
<dbReference type="AlphaFoldDB" id="A0A6J1DEA3"/>
<dbReference type="OrthoDB" id="1937754at2759"/>
<accession>A0A6J1DEA3</accession>
<reference evidence="2" key="1">
    <citation type="submission" date="2025-08" db="UniProtKB">
        <authorList>
            <consortium name="RefSeq"/>
        </authorList>
    </citation>
    <scope>IDENTIFICATION</scope>
    <source>
        <strain evidence="2">OHB3-1</strain>
    </source>
</reference>
<sequence>MMANFANRGRCGRCRYGGGSGCGSSYSTTFSPNSAHLATLAASYSFKAHNAPLVSAQPTFGSQVWLFDSSCNAHLTSVLANLTMSTEYNGEAQIAVGNGQPLPITHTGQTIGSNLFYGPSINGLYPLLAHDPVFHGRTKHIEVDLHFVCEAHCSATRRFVYKASVR</sequence>
<evidence type="ECO:0000313" key="2">
    <source>
        <dbReference type="RefSeq" id="XP_022151732.1"/>
    </source>
</evidence>
<gene>
    <name evidence="2" type="primary">LOC111019640</name>
</gene>
<keyword evidence="1" id="KW-1185">Reference proteome</keyword>
<dbReference type="GeneID" id="111019640"/>
<evidence type="ECO:0000313" key="1">
    <source>
        <dbReference type="Proteomes" id="UP000504603"/>
    </source>
</evidence>
<proteinExistence type="predicted"/>
<dbReference type="RefSeq" id="XP_022151732.1">
    <property type="nucleotide sequence ID" value="XM_022296040.1"/>
</dbReference>
<dbReference type="KEGG" id="mcha:111019640"/>
<dbReference type="Proteomes" id="UP000504603">
    <property type="component" value="Unplaced"/>
</dbReference>
<organism evidence="1 2">
    <name type="scientific">Momordica charantia</name>
    <name type="common">Bitter gourd</name>
    <name type="synonym">Balsam pear</name>
    <dbReference type="NCBI Taxonomy" id="3673"/>
    <lineage>
        <taxon>Eukaryota</taxon>
        <taxon>Viridiplantae</taxon>
        <taxon>Streptophyta</taxon>
        <taxon>Embryophyta</taxon>
        <taxon>Tracheophyta</taxon>
        <taxon>Spermatophyta</taxon>
        <taxon>Magnoliopsida</taxon>
        <taxon>eudicotyledons</taxon>
        <taxon>Gunneridae</taxon>
        <taxon>Pentapetalae</taxon>
        <taxon>rosids</taxon>
        <taxon>fabids</taxon>
        <taxon>Cucurbitales</taxon>
        <taxon>Cucurbitaceae</taxon>
        <taxon>Momordiceae</taxon>
        <taxon>Momordica</taxon>
    </lineage>
</organism>